<dbReference type="Proteomes" id="UP000298663">
    <property type="component" value="Unassembled WGS sequence"/>
</dbReference>
<dbReference type="PANTHER" id="PTHR14150">
    <property type="entry name" value="U3 SMALL NUCLEOLAR RNA-ASSOCIATED PROTEIN 14"/>
    <property type="match status" value="1"/>
</dbReference>
<dbReference type="OrthoDB" id="277439at2759"/>
<reference evidence="6 7" key="2">
    <citation type="journal article" date="2019" name="G3 (Bethesda)">
        <title>Hybrid Assembly of the Genome of the Entomopathogenic Nematode Steinernema carpocapsae Identifies the X-Chromosome.</title>
        <authorList>
            <person name="Serra L."/>
            <person name="Macchietto M."/>
            <person name="Macias-Munoz A."/>
            <person name="McGill C.J."/>
            <person name="Rodriguez I.M."/>
            <person name="Rodriguez B."/>
            <person name="Murad R."/>
            <person name="Mortazavi A."/>
        </authorList>
    </citation>
    <scope>NUCLEOTIDE SEQUENCE [LARGE SCALE GENOMIC DNA]</scope>
    <source>
        <strain evidence="6 7">ALL</strain>
    </source>
</reference>
<dbReference type="STRING" id="34508.A0A4U5PHG0"/>
<name>A0A4U5PHG0_STECR</name>
<dbReference type="EMBL" id="AZBU02000002">
    <property type="protein sequence ID" value="TKR96052.1"/>
    <property type="molecule type" value="Genomic_DNA"/>
</dbReference>
<evidence type="ECO:0000256" key="5">
    <source>
        <dbReference type="SAM" id="MobiDB-lite"/>
    </source>
</evidence>
<dbReference type="GO" id="GO:0006364">
    <property type="term" value="P:rRNA processing"/>
    <property type="evidence" value="ECO:0007669"/>
    <property type="project" value="InterPro"/>
</dbReference>
<dbReference type="AlphaFoldDB" id="A0A4U5PHG0"/>
<dbReference type="PANTHER" id="PTHR14150:SF12">
    <property type="entry name" value="U3 SMALL NUCLEOLAR RNA-ASSOCIATED PROTEIN 14 HOMOLOG A"/>
    <property type="match status" value="1"/>
</dbReference>
<proteinExistence type="inferred from homology"/>
<keyword evidence="4" id="KW-0539">Nucleus</keyword>
<comment type="similarity">
    <text evidence="2">Belongs to the UTP14 family.</text>
</comment>
<accession>A0A4U5PHG0</accession>
<reference evidence="6 7" key="1">
    <citation type="journal article" date="2015" name="Genome Biol.">
        <title>Comparative genomics of Steinernema reveals deeply conserved gene regulatory networks.</title>
        <authorList>
            <person name="Dillman A.R."/>
            <person name="Macchietto M."/>
            <person name="Porter C.F."/>
            <person name="Rogers A."/>
            <person name="Williams B."/>
            <person name="Antoshechkin I."/>
            <person name="Lee M.M."/>
            <person name="Goodwin Z."/>
            <person name="Lu X."/>
            <person name="Lewis E.E."/>
            <person name="Goodrich-Blair H."/>
            <person name="Stock S.P."/>
            <person name="Adams B.J."/>
            <person name="Sternberg P.W."/>
            <person name="Mortazavi A."/>
        </authorList>
    </citation>
    <scope>NUCLEOTIDE SEQUENCE [LARGE SCALE GENOMIC DNA]</scope>
    <source>
        <strain evidence="6 7">ALL</strain>
    </source>
</reference>
<evidence type="ECO:0000256" key="3">
    <source>
        <dbReference type="ARBA" id="ARBA00022553"/>
    </source>
</evidence>
<evidence type="ECO:0000313" key="7">
    <source>
        <dbReference type="Proteomes" id="UP000298663"/>
    </source>
</evidence>
<comment type="caution">
    <text evidence="6">The sequence shown here is derived from an EMBL/GenBank/DDBJ whole genome shotgun (WGS) entry which is preliminary data.</text>
</comment>
<dbReference type="InterPro" id="IPR006709">
    <property type="entry name" value="SSU_processome_Utp14"/>
</dbReference>
<gene>
    <name evidence="6" type="ORF">L596_010129</name>
</gene>
<evidence type="ECO:0000256" key="2">
    <source>
        <dbReference type="ARBA" id="ARBA00007774"/>
    </source>
</evidence>
<keyword evidence="7" id="KW-1185">Reference proteome</keyword>
<evidence type="ECO:0000256" key="4">
    <source>
        <dbReference type="ARBA" id="ARBA00023242"/>
    </source>
</evidence>
<evidence type="ECO:0000256" key="1">
    <source>
        <dbReference type="ARBA" id="ARBA00004604"/>
    </source>
</evidence>
<feature type="region of interest" description="Disordered" evidence="5">
    <location>
        <begin position="302"/>
        <end position="340"/>
    </location>
</feature>
<comment type="subcellular location">
    <subcellularLocation>
        <location evidence="1">Nucleus</location>
        <location evidence="1">Nucleolus</location>
    </subcellularLocation>
</comment>
<feature type="compositionally biased region" description="Basic and acidic residues" evidence="5">
    <location>
        <begin position="318"/>
        <end position="340"/>
    </location>
</feature>
<evidence type="ECO:0000313" key="6">
    <source>
        <dbReference type="EMBL" id="TKR96052.1"/>
    </source>
</evidence>
<protein>
    <submittedName>
        <fullName evidence="6">Uncharacterized protein</fullName>
    </submittedName>
</protein>
<keyword evidence="3" id="KW-0597">Phosphoprotein</keyword>
<organism evidence="6 7">
    <name type="scientific">Steinernema carpocapsae</name>
    <name type="common">Entomopathogenic nematode</name>
    <dbReference type="NCBI Taxonomy" id="34508"/>
    <lineage>
        <taxon>Eukaryota</taxon>
        <taxon>Metazoa</taxon>
        <taxon>Ecdysozoa</taxon>
        <taxon>Nematoda</taxon>
        <taxon>Chromadorea</taxon>
        <taxon>Rhabditida</taxon>
        <taxon>Tylenchina</taxon>
        <taxon>Panagrolaimomorpha</taxon>
        <taxon>Strongyloidoidea</taxon>
        <taxon>Steinernematidae</taxon>
        <taxon>Steinernema</taxon>
    </lineage>
</organism>
<dbReference type="GO" id="GO:0032040">
    <property type="term" value="C:small-subunit processome"/>
    <property type="evidence" value="ECO:0007669"/>
    <property type="project" value="InterPro"/>
</dbReference>
<dbReference type="Pfam" id="PF04615">
    <property type="entry name" value="Utp14"/>
    <property type="match status" value="1"/>
</dbReference>
<sequence>MSDYDSDYNDAAHEKLLKTISQIGSEKPAKQEIKKKVGKISVEQLVNSIKSTKNLNDVKKQLHLDAPKGAKGKKKIKKGARTLDTPLHRHAKERIESSVAYGEIRKDLRVWDSVVSDNRTAEQLVFPLDREPIKIRSGADISEDFVPRTELEKQMSAVLHGSKNNLTNKEVYTEAERELIKAMSLKEAKEKSRQLQKMRALMSFREAKLKRESKIKSKKFHRIKKREQRKKLIKEFEDLITRDPEAAKEKLAQLELDRIEERGSLKHSTKGKWKQQLMKYASRNEGVKNFMDDHMKLGQELRSKHDIESSDESSDDEGVPKKKTTSEILREAAEAAANEDKNLVTVAENPFLRDQLAKVREAKKEAGKRTKTVTEEEFQEVKSAKKSKKALFDVDDWEKPKEVQEAPKEKEKAVEDEISVNPKEFLNIENNALVDINRDVMDTVEEFGDELQQDALAAAFEDDDVIADFEDERDEVHGVEKPQDIDLNLLGWGSWTGPGLEKKAPKKRFILKAKEMKRKDKANVGLIIRENIDSAIEELQPNEIPFPYTTIDDYETMLNQPIGKDWNPVRVTKELTKPGVKTEAGRIIRPLDKGTTLAKRDVREVSDDSDVE</sequence>